<feature type="active site" description="Charge relay system" evidence="7">
    <location>
        <position position="400"/>
    </location>
</feature>
<feature type="domain" description="Fervidolysin-like N-terminal prodomain" evidence="11">
    <location>
        <begin position="213"/>
        <end position="287"/>
    </location>
</feature>
<dbReference type="InterPro" id="IPR054399">
    <property type="entry name" value="Fervidolysin-like_N_prodom"/>
</dbReference>
<keyword evidence="4 7" id="KW-0645">Protease</keyword>
<comment type="caution">
    <text evidence="12">The sequence shown here is derived from an EMBL/GenBank/DDBJ whole genome shotgun (WGS) entry which is preliminary data.</text>
</comment>
<dbReference type="InterPro" id="IPR023827">
    <property type="entry name" value="Peptidase_S8_Asp-AS"/>
</dbReference>
<feature type="active site" description="Charge relay system" evidence="7">
    <location>
        <position position="554"/>
    </location>
</feature>
<dbReference type="InterPro" id="IPR034084">
    <property type="entry name" value="Thermitase-like_dom"/>
</dbReference>
<keyword evidence="3" id="KW-0964">Secreted</keyword>
<dbReference type="InterPro" id="IPR022398">
    <property type="entry name" value="Peptidase_S8_His-AS"/>
</dbReference>
<dbReference type="RefSeq" id="WP_161406087.1">
    <property type="nucleotide sequence ID" value="NZ_WTUZ01000010.1"/>
</dbReference>
<dbReference type="AlphaFoldDB" id="A0A6L8UUI3"/>
<evidence type="ECO:0000259" key="10">
    <source>
        <dbReference type="Pfam" id="PF00082"/>
    </source>
</evidence>
<sequence>MWRYLSSISLVLGLGIVLFPHHSNNENTPGPEIYSAKYETDQKLSLLQQDVKLTDDLCRSQCSIDYTKMISQIESGESAAQVLGDMKTQHEKMDILIWSKNKQTLDQGIKVGEIPSSYKEQASTYLAEAKAATESGKHYQSPKFGAAQQVFFVQGTPSTDGNSSLIGVIHQDILHQVTDHQMKNLRLEPYPNENRWKVESVDTDTLKDKVVDHPEDNQGTSHYHQNEVVVKFKKDPTDAQLSQIKSEIKANSMQKLGYTYVFRTEGMEAKALMAYFKKWDVAYVEPHFLYLTNDYYDDQEEADNKDSSDYTDSTDTTSPDETTSIAPNFKPNDNLYSRYQWNLPLIETEQGWQVNRGTKDVIVAVVDTGVDLQHPDLKDKLLPGYNVISGDDKPQDDVGHGTHVTGVIAALVNNNLGVAGISWYNKVLPVKVLDQTGAGSTYSVAQGIIWAADHGAKVMNLSLGNYADSGFLHDAIKYAYDKDVALIAASGNDNTERPGYPAAYPEVFAVAASDSENNKAPFSNYGDYIDVTAPGVSIASTYPNNQYAALSGTSMASPHVTALAALIRSTNPNLKNTEVYQIMRDTAQDIGTKGHDKYFGYGLIDVVKAVQKAEEQPSIGFDWPSHWFRQMNLVSKKYAGVVMQTAK</sequence>
<dbReference type="InterPro" id="IPR015500">
    <property type="entry name" value="Peptidase_S8_subtilisin-rel"/>
</dbReference>
<dbReference type="InterPro" id="IPR050131">
    <property type="entry name" value="Peptidase_S8_subtilisin-like"/>
</dbReference>
<proteinExistence type="inferred from homology"/>
<feature type="region of interest" description="Disordered" evidence="9">
    <location>
        <begin position="300"/>
        <end position="329"/>
    </location>
</feature>
<evidence type="ECO:0000256" key="6">
    <source>
        <dbReference type="ARBA" id="ARBA00022825"/>
    </source>
</evidence>
<evidence type="ECO:0000313" key="12">
    <source>
        <dbReference type="EMBL" id="MZQ81878.1"/>
    </source>
</evidence>
<dbReference type="PROSITE" id="PS00138">
    <property type="entry name" value="SUBTILASE_SER"/>
    <property type="match status" value="1"/>
</dbReference>
<comment type="similarity">
    <text evidence="2 7 8">Belongs to the peptidase S8 family.</text>
</comment>
<dbReference type="PRINTS" id="PR00723">
    <property type="entry name" value="SUBTILISIN"/>
</dbReference>
<keyword evidence="6 7" id="KW-0720">Serine protease</keyword>
<dbReference type="InterPro" id="IPR036852">
    <property type="entry name" value="Peptidase_S8/S53_dom_sf"/>
</dbReference>
<reference evidence="12 13" key="1">
    <citation type="submission" date="2019-12" db="EMBL/GenBank/DDBJ databases">
        <title>Paenibacillus sp. nov. sp. isolated from soil.</title>
        <authorList>
            <person name="Kim J."/>
            <person name="Jeong S.E."/>
            <person name="Jung H.S."/>
            <person name="Jeon C.O."/>
        </authorList>
    </citation>
    <scope>NUCLEOTIDE SEQUENCE [LARGE SCALE GENOMIC DNA]</scope>
    <source>
        <strain evidence="12 13">5J-6</strain>
    </source>
</reference>
<dbReference type="Pfam" id="PF22148">
    <property type="entry name" value="Fervidolysin_NPro-like"/>
    <property type="match status" value="1"/>
</dbReference>
<dbReference type="PANTHER" id="PTHR43806:SF11">
    <property type="entry name" value="CEREVISIN-RELATED"/>
    <property type="match status" value="1"/>
</dbReference>
<dbReference type="EMBL" id="WTUZ01000010">
    <property type="protein sequence ID" value="MZQ81878.1"/>
    <property type="molecule type" value="Genomic_DNA"/>
</dbReference>
<evidence type="ECO:0000256" key="5">
    <source>
        <dbReference type="ARBA" id="ARBA00022801"/>
    </source>
</evidence>
<dbReference type="PROSITE" id="PS00136">
    <property type="entry name" value="SUBTILASE_ASP"/>
    <property type="match status" value="1"/>
</dbReference>
<feature type="compositionally biased region" description="Low complexity" evidence="9">
    <location>
        <begin position="310"/>
        <end position="324"/>
    </location>
</feature>
<keyword evidence="5 7" id="KW-0378">Hydrolase</keyword>
<dbReference type="CDD" id="cd07484">
    <property type="entry name" value="Peptidases_S8_Thermitase_like"/>
    <property type="match status" value="1"/>
</dbReference>
<keyword evidence="13" id="KW-1185">Reference proteome</keyword>
<dbReference type="PROSITE" id="PS51892">
    <property type="entry name" value="SUBTILASE"/>
    <property type="match status" value="1"/>
</dbReference>
<evidence type="ECO:0000256" key="3">
    <source>
        <dbReference type="ARBA" id="ARBA00022525"/>
    </source>
</evidence>
<evidence type="ECO:0000313" key="13">
    <source>
        <dbReference type="Proteomes" id="UP000481087"/>
    </source>
</evidence>
<evidence type="ECO:0000256" key="7">
    <source>
        <dbReference type="PROSITE-ProRule" id="PRU01240"/>
    </source>
</evidence>
<evidence type="ECO:0000256" key="4">
    <source>
        <dbReference type="ARBA" id="ARBA00022670"/>
    </source>
</evidence>
<feature type="domain" description="Peptidase S8/S53" evidence="10">
    <location>
        <begin position="359"/>
        <end position="602"/>
    </location>
</feature>
<dbReference type="GO" id="GO:0005576">
    <property type="term" value="C:extracellular region"/>
    <property type="evidence" value="ECO:0007669"/>
    <property type="project" value="UniProtKB-SubCell"/>
</dbReference>
<evidence type="ECO:0000256" key="8">
    <source>
        <dbReference type="RuleBase" id="RU003355"/>
    </source>
</evidence>
<dbReference type="SUPFAM" id="SSF52743">
    <property type="entry name" value="Subtilisin-like"/>
    <property type="match status" value="1"/>
</dbReference>
<evidence type="ECO:0000256" key="9">
    <source>
        <dbReference type="SAM" id="MobiDB-lite"/>
    </source>
</evidence>
<feature type="active site" description="Charge relay system" evidence="7">
    <location>
        <position position="367"/>
    </location>
</feature>
<organism evidence="12 13">
    <name type="scientific">Paenibacillus silvestris</name>
    <dbReference type="NCBI Taxonomy" id="2606219"/>
    <lineage>
        <taxon>Bacteria</taxon>
        <taxon>Bacillati</taxon>
        <taxon>Bacillota</taxon>
        <taxon>Bacilli</taxon>
        <taxon>Bacillales</taxon>
        <taxon>Paenibacillaceae</taxon>
        <taxon>Paenibacillus</taxon>
    </lineage>
</organism>
<dbReference type="Proteomes" id="UP000481087">
    <property type="component" value="Unassembled WGS sequence"/>
</dbReference>
<evidence type="ECO:0000259" key="11">
    <source>
        <dbReference type="Pfam" id="PF22148"/>
    </source>
</evidence>
<gene>
    <name evidence="12" type="ORF">GQF01_06985</name>
</gene>
<dbReference type="Gene3D" id="3.40.50.200">
    <property type="entry name" value="Peptidase S8/S53 domain"/>
    <property type="match status" value="1"/>
</dbReference>
<dbReference type="Pfam" id="PF00082">
    <property type="entry name" value="Peptidase_S8"/>
    <property type="match status" value="1"/>
</dbReference>
<evidence type="ECO:0000256" key="2">
    <source>
        <dbReference type="ARBA" id="ARBA00011073"/>
    </source>
</evidence>
<dbReference type="PANTHER" id="PTHR43806">
    <property type="entry name" value="PEPTIDASE S8"/>
    <property type="match status" value="1"/>
</dbReference>
<protein>
    <submittedName>
        <fullName evidence="12">S8 family serine peptidase</fullName>
    </submittedName>
</protein>
<dbReference type="PROSITE" id="PS00137">
    <property type="entry name" value="SUBTILASE_HIS"/>
    <property type="match status" value="1"/>
</dbReference>
<dbReference type="InterPro" id="IPR000209">
    <property type="entry name" value="Peptidase_S8/S53_dom"/>
</dbReference>
<name>A0A6L8UUI3_9BACL</name>
<accession>A0A6L8UUI3</accession>
<comment type="subcellular location">
    <subcellularLocation>
        <location evidence="1">Secreted</location>
    </subcellularLocation>
</comment>
<dbReference type="GO" id="GO:0004252">
    <property type="term" value="F:serine-type endopeptidase activity"/>
    <property type="evidence" value="ECO:0007669"/>
    <property type="project" value="UniProtKB-UniRule"/>
</dbReference>
<dbReference type="GO" id="GO:0006508">
    <property type="term" value="P:proteolysis"/>
    <property type="evidence" value="ECO:0007669"/>
    <property type="project" value="UniProtKB-KW"/>
</dbReference>
<dbReference type="InterPro" id="IPR023828">
    <property type="entry name" value="Peptidase_S8_Ser-AS"/>
</dbReference>
<evidence type="ECO:0000256" key="1">
    <source>
        <dbReference type="ARBA" id="ARBA00004613"/>
    </source>
</evidence>